<dbReference type="AlphaFoldDB" id="A0A4C1U6K6"/>
<evidence type="ECO:0000313" key="1">
    <source>
        <dbReference type="EMBL" id="GBP22002.1"/>
    </source>
</evidence>
<protein>
    <submittedName>
        <fullName evidence="1">Uncharacterized protein</fullName>
    </submittedName>
</protein>
<reference evidence="1 2" key="1">
    <citation type="journal article" date="2019" name="Commun. Biol.">
        <title>The bagworm genome reveals a unique fibroin gene that provides high tensile strength.</title>
        <authorList>
            <person name="Kono N."/>
            <person name="Nakamura H."/>
            <person name="Ohtoshi R."/>
            <person name="Tomita M."/>
            <person name="Numata K."/>
            <person name="Arakawa K."/>
        </authorList>
    </citation>
    <scope>NUCLEOTIDE SEQUENCE [LARGE SCALE GENOMIC DNA]</scope>
</reference>
<comment type="caution">
    <text evidence="1">The sequence shown here is derived from an EMBL/GenBank/DDBJ whole genome shotgun (WGS) entry which is preliminary data.</text>
</comment>
<sequence>MGRRGKGDARRTRNIKVTCSPRSCVLKEPPIRLTTPIGSSKYPQLRQNNKERPLCEWWRKLTLAAAPAAPARPGGALYTDRMSGHGFALCMPVCYRCRCIIIGVACAAHAAAELHVQFVTAIIDISGRVPRTRRFNLSVCVGTVKAT</sequence>
<name>A0A4C1U6K6_EUMVA</name>
<proteinExistence type="predicted"/>
<keyword evidence="2" id="KW-1185">Reference proteome</keyword>
<dbReference type="Proteomes" id="UP000299102">
    <property type="component" value="Unassembled WGS sequence"/>
</dbReference>
<evidence type="ECO:0000313" key="2">
    <source>
        <dbReference type="Proteomes" id="UP000299102"/>
    </source>
</evidence>
<dbReference type="EMBL" id="BGZK01000135">
    <property type="protein sequence ID" value="GBP22002.1"/>
    <property type="molecule type" value="Genomic_DNA"/>
</dbReference>
<gene>
    <name evidence="1" type="ORF">EVAR_18643_1</name>
</gene>
<organism evidence="1 2">
    <name type="scientific">Eumeta variegata</name>
    <name type="common">Bagworm moth</name>
    <name type="synonym">Eumeta japonica</name>
    <dbReference type="NCBI Taxonomy" id="151549"/>
    <lineage>
        <taxon>Eukaryota</taxon>
        <taxon>Metazoa</taxon>
        <taxon>Ecdysozoa</taxon>
        <taxon>Arthropoda</taxon>
        <taxon>Hexapoda</taxon>
        <taxon>Insecta</taxon>
        <taxon>Pterygota</taxon>
        <taxon>Neoptera</taxon>
        <taxon>Endopterygota</taxon>
        <taxon>Lepidoptera</taxon>
        <taxon>Glossata</taxon>
        <taxon>Ditrysia</taxon>
        <taxon>Tineoidea</taxon>
        <taxon>Psychidae</taxon>
        <taxon>Oiketicinae</taxon>
        <taxon>Eumeta</taxon>
    </lineage>
</organism>
<accession>A0A4C1U6K6</accession>